<dbReference type="GO" id="GO:0003700">
    <property type="term" value="F:DNA-binding transcription factor activity"/>
    <property type="evidence" value="ECO:0007669"/>
    <property type="project" value="InterPro"/>
</dbReference>
<dbReference type="AlphaFoldDB" id="A0A5J6V8H3"/>
<protein>
    <submittedName>
        <fullName evidence="6">Helix-turn-helix transcriptional regulator</fullName>
    </submittedName>
</protein>
<feature type="domain" description="HTH arsR-type" evidence="5">
    <location>
        <begin position="31"/>
        <end position="104"/>
    </location>
</feature>
<dbReference type="EMBL" id="CP044427">
    <property type="protein sequence ID" value="QFG69292.1"/>
    <property type="molecule type" value="Genomic_DNA"/>
</dbReference>
<keyword evidence="7" id="KW-1185">Reference proteome</keyword>
<sequence length="214" mass="23570">MTARNDEGAGGTRPGERGRAARSGPRTPERSALRTLAHPLRSRILAELRVHGRMTASDLARALDTHTGATSYHLRQLESVDLVQDTGTGTGRRRVWEAVAQENVALVTASAGGGEEDVDEDDAHAVDWLALDYLAHFGDRARSWLTEQHTWNPVWQDVCGLQDHTVQVTAEQATALRAELLEVLERYHRVGQGNPLAKRVVVYTCALPVDRRSP</sequence>
<dbReference type="InterPro" id="IPR011991">
    <property type="entry name" value="ArsR-like_HTH"/>
</dbReference>
<dbReference type="PANTHER" id="PTHR43132">
    <property type="entry name" value="ARSENICAL RESISTANCE OPERON REPRESSOR ARSR-RELATED"/>
    <property type="match status" value="1"/>
</dbReference>
<evidence type="ECO:0000256" key="2">
    <source>
        <dbReference type="ARBA" id="ARBA00023125"/>
    </source>
</evidence>
<dbReference type="SMART" id="SM00418">
    <property type="entry name" value="HTH_ARSR"/>
    <property type="match status" value="1"/>
</dbReference>
<dbReference type="PANTHER" id="PTHR43132:SF2">
    <property type="entry name" value="ARSENICAL RESISTANCE OPERON REPRESSOR ARSR-RELATED"/>
    <property type="match status" value="1"/>
</dbReference>
<evidence type="ECO:0000313" key="6">
    <source>
        <dbReference type="EMBL" id="QFG69292.1"/>
    </source>
</evidence>
<dbReference type="InterPro" id="IPR051011">
    <property type="entry name" value="Metal_resp_trans_reg"/>
</dbReference>
<keyword evidence="2" id="KW-0238">DNA-binding</keyword>
<dbReference type="Gene3D" id="1.10.10.10">
    <property type="entry name" value="Winged helix-like DNA-binding domain superfamily/Winged helix DNA-binding domain"/>
    <property type="match status" value="1"/>
</dbReference>
<gene>
    <name evidence="6" type="ORF">FY030_11775</name>
</gene>
<accession>A0A5J6V8H3</accession>
<keyword evidence="1" id="KW-0805">Transcription regulation</keyword>
<dbReference type="RefSeq" id="WP_158061674.1">
    <property type="nucleotide sequence ID" value="NZ_CP044427.1"/>
</dbReference>
<dbReference type="Proteomes" id="UP000326546">
    <property type="component" value="Chromosome"/>
</dbReference>
<dbReference type="InterPro" id="IPR036388">
    <property type="entry name" value="WH-like_DNA-bd_sf"/>
</dbReference>
<dbReference type="Pfam" id="PF12840">
    <property type="entry name" value="HTH_20"/>
    <property type="match status" value="1"/>
</dbReference>
<evidence type="ECO:0000259" key="5">
    <source>
        <dbReference type="SMART" id="SM00418"/>
    </source>
</evidence>
<dbReference type="InterPro" id="IPR001845">
    <property type="entry name" value="HTH_ArsR_DNA-bd_dom"/>
</dbReference>
<dbReference type="OrthoDB" id="7945987at2"/>
<dbReference type="SUPFAM" id="SSF46785">
    <property type="entry name" value="Winged helix' DNA-binding domain"/>
    <property type="match status" value="1"/>
</dbReference>
<evidence type="ECO:0000256" key="1">
    <source>
        <dbReference type="ARBA" id="ARBA00023015"/>
    </source>
</evidence>
<dbReference type="CDD" id="cd00090">
    <property type="entry name" value="HTH_ARSR"/>
    <property type="match status" value="1"/>
</dbReference>
<name>A0A5J6V8H3_9MICO</name>
<dbReference type="KEGG" id="serw:FY030_11775"/>
<evidence type="ECO:0000256" key="3">
    <source>
        <dbReference type="ARBA" id="ARBA00023163"/>
    </source>
</evidence>
<dbReference type="GO" id="GO:0003677">
    <property type="term" value="F:DNA binding"/>
    <property type="evidence" value="ECO:0007669"/>
    <property type="project" value="UniProtKB-KW"/>
</dbReference>
<dbReference type="InterPro" id="IPR036390">
    <property type="entry name" value="WH_DNA-bd_sf"/>
</dbReference>
<evidence type="ECO:0000256" key="4">
    <source>
        <dbReference type="SAM" id="MobiDB-lite"/>
    </source>
</evidence>
<organism evidence="6 7">
    <name type="scientific">Ornithinimicrobium pratense</name>
    <dbReference type="NCBI Taxonomy" id="2593973"/>
    <lineage>
        <taxon>Bacteria</taxon>
        <taxon>Bacillati</taxon>
        <taxon>Actinomycetota</taxon>
        <taxon>Actinomycetes</taxon>
        <taxon>Micrococcales</taxon>
        <taxon>Ornithinimicrobiaceae</taxon>
        <taxon>Ornithinimicrobium</taxon>
    </lineage>
</organism>
<reference evidence="6 7" key="1">
    <citation type="submission" date="2019-09" db="EMBL/GenBank/DDBJ databases">
        <title>Serinicoccus pratensis sp. nov., isolated from meadow soil.</title>
        <authorList>
            <person name="Zhang W."/>
        </authorList>
    </citation>
    <scope>NUCLEOTIDE SEQUENCE [LARGE SCALE GENOMIC DNA]</scope>
    <source>
        <strain evidence="6 7">W204</strain>
    </source>
</reference>
<keyword evidence="3" id="KW-0804">Transcription</keyword>
<feature type="region of interest" description="Disordered" evidence="4">
    <location>
        <begin position="1"/>
        <end position="33"/>
    </location>
</feature>
<proteinExistence type="predicted"/>
<evidence type="ECO:0000313" key="7">
    <source>
        <dbReference type="Proteomes" id="UP000326546"/>
    </source>
</evidence>